<sequence length="132" mass="13652">MPKLSEPLAKAELTCFAALDCAQSSLCRSKPTMYIFPLACHNSPKYVPSGSNTLIPPIIPVTDVLESDNESFQSLGGTSSSIIGKKLASGQASAQLSASSASGSDASLGGESAMEYEPHSVSRPDVNDTDNA</sequence>
<evidence type="ECO:0000256" key="1">
    <source>
        <dbReference type="SAM" id="MobiDB-lite"/>
    </source>
</evidence>
<feature type="region of interest" description="Disordered" evidence="1">
    <location>
        <begin position="94"/>
        <end position="132"/>
    </location>
</feature>
<name>A0A9P6D4K1_PLEER</name>
<feature type="compositionally biased region" description="Basic and acidic residues" evidence="1">
    <location>
        <begin position="116"/>
        <end position="126"/>
    </location>
</feature>
<protein>
    <submittedName>
        <fullName evidence="2">Uncharacterized protein</fullName>
    </submittedName>
</protein>
<keyword evidence="3" id="KW-1185">Reference proteome</keyword>
<proteinExistence type="predicted"/>
<dbReference type="AlphaFoldDB" id="A0A9P6D4K1"/>
<organism evidence="2 3">
    <name type="scientific">Pleurotus eryngii</name>
    <name type="common">Boletus of the steppes</name>
    <dbReference type="NCBI Taxonomy" id="5323"/>
    <lineage>
        <taxon>Eukaryota</taxon>
        <taxon>Fungi</taxon>
        <taxon>Dikarya</taxon>
        <taxon>Basidiomycota</taxon>
        <taxon>Agaricomycotina</taxon>
        <taxon>Agaricomycetes</taxon>
        <taxon>Agaricomycetidae</taxon>
        <taxon>Agaricales</taxon>
        <taxon>Pleurotineae</taxon>
        <taxon>Pleurotaceae</taxon>
        <taxon>Pleurotus</taxon>
    </lineage>
</organism>
<reference evidence="2" key="1">
    <citation type="submission" date="2020-11" db="EMBL/GenBank/DDBJ databases">
        <authorList>
            <consortium name="DOE Joint Genome Institute"/>
            <person name="Ahrendt S."/>
            <person name="Riley R."/>
            <person name="Andreopoulos W."/>
            <person name="Labutti K."/>
            <person name="Pangilinan J."/>
            <person name="Ruiz-Duenas F.J."/>
            <person name="Barrasa J.M."/>
            <person name="Sanchez-Garcia M."/>
            <person name="Camarero S."/>
            <person name="Miyauchi S."/>
            <person name="Serrano A."/>
            <person name="Linde D."/>
            <person name="Babiker R."/>
            <person name="Drula E."/>
            <person name="Ayuso-Fernandez I."/>
            <person name="Pacheco R."/>
            <person name="Padilla G."/>
            <person name="Ferreira P."/>
            <person name="Barriuso J."/>
            <person name="Kellner H."/>
            <person name="Castanera R."/>
            <person name="Alfaro M."/>
            <person name="Ramirez L."/>
            <person name="Pisabarro A.G."/>
            <person name="Kuo A."/>
            <person name="Tritt A."/>
            <person name="Lipzen A."/>
            <person name="He G."/>
            <person name="Yan M."/>
            <person name="Ng V."/>
            <person name="Cullen D."/>
            <person name="Martin F."/>
            <person name="Rosso M.-N."/>
            <person name="Henrissat B."/>
            <person name="Hibbett D."/>
            <person name="Martinez A.T."/>
            <person name="Grigoriev I.V."/>
        </authorList>
    </citation>
    <scope>NUCLEOTIDE SEQUENCE</scope>
    <source>
        <strain evidence="2">ATCC 90797</strain>
    </source>
</reference>
<comment type="caution">
    <text evidence="2">The sequence shown here is derived from an EMBL/GenBank/DDBJ whole genome shotgun (WGS) entry which is preliminary data.</text>
</comment>
<accession>A0A9P6D4K1</accession>
<evidence type="ECO:0000313" key="2">
    <source>
        <dbReference type="EMBL" id="KAF9490837.1"/>
    </source>
</evidence>
<dbReference type="Proteomes" id="UP000807025">
    <property type="component" value="Unassembled WGS sequence"/>
</dbReference>
<evidence type="ECO:0000313" key="3">
    <source>
        <dbReference type="Proteomes" id="UP000807025"/>
    </source>
</evidence>
<feature type="compositionally biased region" description="Low complexity" evidence="1">
    <location>
        <begin position="94"/>
        <end position="113"/>
    </location>
</feature>
<dbReference type="EMBL" id="MU154632">
    <property type="protein sequence ID" value="KAF9490837.1"/>
    <property type="molecule type" value="Genomic_DNA"/>
</dbReference>
<gene>
    <name evidence="2" type="ORF">BDN71DRAFT_1510925</name>
</gene>